<evidence type="ECO:0000256" key="2">
    <source>
        <dbReference type="ARBA" id="ARBA00022723"/>
    </source>
</evidence>
<dbReference type="Pfam" id="PF05699">
    <property type="entry name" value="Dimer_Tnp_hAT"/>
    <property type="match status" value="1"/>
</dbReference>
<dbReference type="EMBL" id="JANBQF010000715">
    <property type="protein sequence ID" value="KAJ1999400.1"/>
    <property type="molecule type" value="Genomic_DNA"/>
</dbReference>
<evidence type="ECO:0000256" key="1">
    <source>
        <dbReference type="ARBA" id="ARBA00004123"/>
    </source>
</evidence>
<dbReference type="InterPro" id="IPR012337">
    <property type="entry name" value="RNaseH-like_sf"/>
</dbReference>
<dbReference type="GO" id="GO:0005634">
    <property type="term" value="C:nucleus"/>
    <property type="evidence" value="ECO:0007669"/>
    <property type="project" value="UniProtKB-SubCell"/>
</dbReference>
<dbReference type="AlphaFoldDB" id="A0A9W8EHI9"/>
<comment type="caution">
    <text evidence="7">The sequence shown here is derived from an EMBL/GenBank/DDBJ whole genome shotgun (WGS) entry which is preliminary data.</text>
</comment>
<reference evidence="7" key="1">
    <citation type="submission" date="2022-07" db="EMBL/GenBank/DDBJ databases">
        <title>Phylogenomic reconstructions and comparative analyses of Kickxellomycotina fungi.</title>
        <authorList>
            <person name="Reynolds N.K."/>
            <person name="Stajich J.E."/>
            <person name="Barry K."/>
            <person name="Grigoriev I.V."/>
            <person name="Crous P."/>
            <person name="Smith M.E."/>
        </authorList>
    </citation>
    <scope>NUCLEOTIDE SEQUENCE</scope>
    <source>
        <strain evidence="7">IMI 214461</strain>
    </source>
</reference>
<dbReference type="OrthoDB" id="1715602at2759"/>
<evidence type="ECO:0000313" key="8">
    <source>
        <dbReference type="Proteomes" id="UP001150907"/>
    </source>
</evidence>
<evidence type="ECO:0000259" key="6">
    <source>
        <dbReference type="Pfam" id="PF05699"/>
    </source>
</evidence>
<evidence type="ECO:0000256" key="3">
    <source>
        <dbReference type="ARBA" id="ARBA00022771"/>
    </source>
</evidence>
<evidence type="ECO:0000256" key="4">
    <source>
        <dbReference type="ARBA" id="ARBA00022833"/>
    </source>
</evidence>
<accession>A0A9W8EHI9</accession>
<dbReference type="PANTHER" id="PTHR46481">
    <property type="entry name" value="ZINC FINGER BED DOMAIN-CONTAINING PROTEIN 4"/>
    <property type="match status" value="1"/>
</dbReference>
<dbReference type="GO" id="GO:0046983">
    <property type="term" value="F:protein dimerization activity"/>
    <property type="evidence" value="ECO:0007669"/>
    <property type="project" value="InterPro"/>
</dbReference>
<dbReference type="InterPro" id="IPR008906">
    <property type="entry name" value="HATC_C_dom"/>
</dbReference>
<gene>
    <name evidence="7" type="ORF">H4R26_005084</name>
</gene>
<evidence type="ECO:0000256" key="5">
    <source>
        <dbReference type="ARBA" id="ARBA00023242"/>
    </source>
</evidence>
<dbReference type="GO" id="GO:0008270">
    <property type="term" value="F:zinc ion binding"/>
    <property type="evidence" value="ECO:0007669"/>
    <property type="project" value="UniProtKB-KW"/>
</dbReference>
<name>A0A9W8EHI9_9FUNG</name>
<dbReference type="InterPro" id="IPR052035">
    <property type="entry name" value="ZnF_BED_domain_contain"/>
</dbReference>
<evidence type="ECO:0000313" key="7">
    <source>
        <dbReference type="EMBL" id="KAJ1999400.1"/>
    </source>
</evidence>
<dbReference type="SUPFAM" id="SSF53098">
    <property type="entry name" value="Ribonuclease H-like"/>
    <property type="match status" value="1"/>
</dbReference>
<keyword evidence="3" id="KW-0863">Zinc-finger</keyword>
<proteinExistence type="predicted"/>
<comment type="subcellular location">
    <subcellularLocation>
        <location evidence="1">Nucleus</location>
    </subcellularLocation>
</comment>
<organism evidence="7 8">
    <name type="scientific">Coemansia thaxteri</name>
    <dbReference type="NCBI Taxonomy" id="2663907"/>
    <lineage>
        <taxon>Eukaryota</taxon>
        <taxon>Fungi</taxon>
        <taxon>Fungi incertae sedis</taxon>
        <taxon>Zoopagomycota</taxon>
        <taxon>Kickxellomycotina</taxon>
        <taxon>Kickxellomycetes</taxon>
        <taxon>Kickxellales</taxon>
        <taxon>Kickxellaceae</taxon>
        <taxon>Coemansia</taxon>
    </lineage>
</organism>
<dbReference type="Proteomes" id="UP001150907">
    <property type="component" value="Unassembled WGS sequence"/>
</dbReference>
<sequence>LSAFDFDNSKTWGSAVALLDAALPIYMDLSDILLQHDEAAQTAISLSSVEWLALSQTRLLMRLLNVATDALARLPAEFPSIVEVVPIYDALVDNVLGFLQTPSLCREAVRLGEALRDYLAQSHPFQASPVYRLAPVFDPRLKTTYYADRGYDQAWTARVVREAQSILAEFATPAATAYPPQHAAGTDLHSISQSVAAAAQQGDVKAQIDSFVRLGDPKTASQVASDNRARTFRRAQASARSELDDYLAAPLAAPSAPPASWWKMHHAAFPDLARLAREYLSIPSSSNSISLLLKRTSLPDFSQLAGLDKKLIAAYACLHHWQPKEEDRH</sequence>
<dbReference type="PANTHER" id="PTHR46481:SF10">
    <property type="entry name" value="ZINC FINGER BED DOMAIN-CONTAINING PROTEIN 39"/>
    <property type="match status" value="1"/>
</dbReference>
<keyword evidence="5" id="KW-0539">Nucleus</keyword>
<keyword evidence="2" id="KW-0479">Metal-binding</keyword>
<keyword evidence="8" id="KW-1185">Reference proteome</keyword>
<feature type="domain" description="HAT C-terminal dimerisation" evidence="6">
    <location>
        <begin position="242"/>
        <end position="287"/>
    </location>
</feature>
<keyword evidence="4" id="KW-0862">Zinc</keyword>
<protein>
    <recommendedName>
        <fullName evidence="6">HAT C-terminal dimerisation domain-containing protein</fullName>
    </recommendedName>
</protein>
<feature type="non-terminal residue" evidence="7">
    <location>
        <position position="1"/>
    </location>
</feature>